<reference evidence="2 3" key="1">
    <citation type="journal article" date="2019" name="Sci. Rep.">
        <title>Comparative genomics of chytrid fungi reveal insights into the obligate biotrophic and pathogenic lifestyle of Synchytrium endobioticum.</title>
        <authorList>
            <person name="van de Vossenberg B.T.L.H."/>
            <person name="Warris S."/>
            <person name="Nguyen H.D.T."/>
            <person name="van Gent-Pelzer M.P.E."/>
            <person name="Joly D.L."/>
            <person name="van de Geest H.C."/>
            <person name="Bonants P.J.M."/>
            <person name="Smith D.S."/>
            <person name="Levesque C.A."/>
            <person name="van der Lee T.A.J."/>
        </authorList>
    </citation>
    <scope>NUCLEOTIDE SEQUENCE [LARGE SCALE GENOMIC DNA]</scope>
    <source>
        <strain evidence="2 3">CBS 675.73</strain>
    </source>
</reference>
<keyword evidence="1" id="KW-1133">Transmembrane helix</keyword>
<comment type="caution">
    <text evidence="2">The sequence shown here is derived from an EMBL/GenBank/DDBJ whole genome shotgun (WGS) entry which is preliminary data.</text>
</comment>
<name>A0A507DN76_9FUNG</name>
<dbReference type="Proteomes" id="UP000320333">
    <property type="component" value="Unassembled WGS sequence"/>
</dbReference>
<dbReference type="EMBL" id="QEAP01001052">
    <property type="protein sequence ID" value="TPX52328.1"/>
    <property type="molecule type" value="Genomic_DNA"/>
</dbReference>
<gene>
    <name evidence="2" type="ORF">CcCBS67573_g09897</name>
</gene>
<proteinExistence type="predicted"/>
<keyword evidence="3" id="KW-1185">Reference proteome</keyword>
<organism evidence="2 3">
    <name type="scientific">Chytriomyces confervae</name>
    <dbReference type="NCBI Taxonomy" id="246404"/>
    <lineage>
        <taxon>Eukaryota</taxon>
        <taxon>Fungi</taxon>
        <taxon>Fungi incertae sedis</taxon>
        <taxon>Chytridiomycota</taxon>
        <taxon>Chytridiomycota incertae sedis</taxon>
        <taxon>Chytridiomycetes</taxon>
        <taxon>Chytridiales</taxon>
        <taxon>Chytriomycetaceae</taxon>
        <taxon>Chytriomyces</taxon>
    </lineage>
</organism>
<keyword evidence="1" id="KW-0812">Transmembrane</keyword>
<dbReference type="OrthoDB" id="2125598at2759"/>
<evidence type="ECO:0000313" key="3">
    <source>
        <dbReference type="Proteomes" id="UP000320333"/>
    </source>
</evidence>
<feature type="transmembrane region" description="Helical" evidence="1">
    <location>
        <begin position="30"/>
        <end position="54"/>
    </location>
</feature>
<evidence type="ECO:0000313" key="2">
    <source>
        <dbReference type="EMBL" id="TPX52328.1"/>
    </source>
</evidence>
<protein>
    <submittedName>
        <fullName evidence="2">Uncharacterized protein</fullName>
    </submittedName>
</protein>
<evidence type="ECO:0000256" key="1">
    <source>
        <dbReference type="SAM" id="Phobius"/>
    </source>
</evidence>
<keyword evidence="1" id="KW-0472">Membrane</keyword>
<dbReference type="AlphaFoldDB" id="A0A507DN76"/>
<sequence>MSIPLLATRDDCPLTDNFVQTSLTVFQLSILTLILGLTAEVALSGIISTVCFILKKGINQSWRLASLITFFNVWCIAYMCCFFANSFLVKETCDSGTFATNLASHFFYNAFDAFLLYKAYATSGGNETVFYACVLLLVHRIAWSGADLFHVAASWDADKRTCQSVANQVTGIGYNAADIAIDLFSTIVSIGSNWKLMGTSYGKMVEVIAYENILRSVVVLSITSYGIYVSATSTDLYTILISFCVQNYVYTRCVNAEMEERHLGHTQATNGNQYKSVVKQAEVGSKSGRSFVTDGRSIGVQSGVV</sequence>
<accession>A0A507DN76</accession>
<feature type="transmembrane region" description="Helical" evidence="1">
    <location>
        <begin position="66"/>
        <end position="88"/>
    </location>
</feature>